<dbReference type="Proteomes" id="UP000008177">
    <property type="component" value="Unplaced contigs"/>
</dbReference>
<dbReference type="AlphaFoldDB" id="G2XVL7"/>
<gene>
    <name evidence="1" type="ORF">BofuT4_P054380.1</name>
</gene>
<evidence type="ECO:0000313" key="1">
    <source>
        <dbReference type="EMBL" id="CCD44537.1"/>
    </source>
</evidence>
<proteinExistence type="predicted"/>
<dbReference type="EMBL" id="FQ790271">
    <property type="protein sequence ID" value="CCD44537.1"/>
    <property type="molecule type" value="Genomic_DNA"/>
</dbReference>
<dbReference type="HOGENOM" id="CLU_2209604_0_0_1"/>
<accession>G2XVL7</accession>
<dbReference type="InParanoid" id="G2XVL7"/>
<protein>
    <submittedName>
        <fullName evidence="1">Uncharacterized protein</fullName>
    </submittedName>
</protein>
<evidence type="ECO:0000313" key="2">
    <source>
        <dbReference type="Proteomes" id="UP000008177"/>
    </source>
</evidence>
<sequence>MRTSGFMEEEETSIRNNTLRQTNGLYEGSRIVLPWGIPATIVVPSGLKLLAIAMSVSRIHANNLSIAHCRFYDGKYYLGQLTWFWCAACSNSIDTIAISGTEHSPVC</sequence>
<reference evidence="2" key="1">
    <citation type="journal article" date="2011" name="PLoS Genet.">
        <title>Genomic analysis of the necrotrophic fungal pathogens Sclerotinia sclerotiorum and Botrytis cinerea.</title>
        <authorList>
            <person name="Amselem J."/>
            <person name="Cuomo C.A."/>
            <person name="van Kan J.A."/>
            <person name="Viaud M."/>
            <person name="Benito E.P."/>
            <person name="Couloux A."/>
            <person name="Coutinho P.M."/>
            <person name="de Vries R.P."/>
            <person name="Dyer P.S."/>
            <person name="Fillinger S."/>
            <person name="Fournier E."/>
            <person name="Gout L."/>
            <person name="Hahn M."/>
            <person name="Kohn L."/>
            <person name="Lapalu N."/>
            <person name="Plummer K.M."/>
            <person name="Pradier J.M."/>
            <person name="Quevillon E."/>
            <person name="Sharon A."/>
            <person name="Simon A."/>
            <person name="ten Have A."/>
            <person name="Tudzynski B."/>
            <person name="Tudzynski P."/>
            <person name="Wincker P."/>
            <person name="Andrew M."/>
            <person name="Anthouard V."/>
            <person name="Beever R.E."/>
            <person name="Beffa R."/>
            <person name="Benoit I."/>
            <person name="Bouzid O."/>
            <person name="Brault B."/>
            <person name="Chen Z."/>
            <person name="Choquer M."/>
            <person name="Collemare J."/>
            <person name="Cotton P."/>
            <person name="Danchin E.G."/>
            <person name="Da Silva C."/>
            <person name="Gautier A."/>
            <person name="Giraud C."/>
            <person name="Giraud T."/>
            <person name="Gonzalez C."/>
            <person name="Grossetete S."/>
            <person name="Guldener U."/>
            <person name="Henrissat B."/>
            <person name="Howlett B.J."/>
            <person name="Kodira C."/>
            <person name="Kretschmer M."/>
            <person name="Lappartient A."/>
            <person name="Leroch M."/>
            <person name="Levis C."/>
            <person name="Mauceli E."/>
            <person name="Neuveglise C."/>
            <person name="Oeser B."/>
            <person name="Pearson M."/>
            <person name="Poulain J."/>
            <person name="Poussereau N."/>
            <person name="Quesneville H."/>
            <person name="Rascle C."/>
            <person name="Schumacher J."/>
            <person name="Segurens B."/>
            <person name="Sexton A."/>
            <person name="Silva E."/>
            <person name="Sirven C."/>
            <person name="Soanes D.M."/>
            <person name="Talbot N.J."/>
            <person name="Templeton M."/>
            <person name="Yandava C."/>
            <person name="Yarden O."/>
            <person name="Zeng Q."/>
            <person name="Rollins J.A."/>
            <person name="Lebrun M.H."/>
            <person name="Dickman M."/>
        </authorList>
    </citation>
    <scope>NUCLEOTIDE SEQUENCE [LARGE SCALE GENOMIC DNA]</scope>
    <source>
        <strain evidence="2">T4</strain>
    </source>
</reference>
<organism evidence="1 2">
    <name type="scientific">Botryotinia fuckeliana (strain T4)</name>
    <name type="common">Noble rot fungus</name>
    <name type="synonym">Botrytis cinerea</name>
    <dbReference type="NCBI Taxonomy" id="999810"/>
    <lineage>
        <taxon>Eukaryota</taxon>
        <taxon>Fungi</taxon>
        <taxon>Dikarya</taxon>
        <taxon>Ascomycota</taxon>
        <taxon>Pezizomycotina</taxon>
        <taxon>Leotiomycetes</taxon>
        <taxon>Helotiales</taxon>
        <taxon>Sclerotiniaceae</taxon>
        <taxon>Botrytis</taxon>
    </lineage>
</organism>
<name>G2XVL7_BOTF4</name>